<dbReference type="GO" id="GO:0051536">
    <property type="term" value="F:iron-sulfur cluster binding"/>
    <property type="evidence" value="ECO:0007669"/>
    <property type="project" value="UniProtKB-KW"/>
</dbReference>
<dbReference type="InterPro" id="IPR022765">
    <property type="entry name" value="Dna2/Cas4_DUF83"/>
</dbReference>
<keyword evidence="11 13" id="KW-0051">Antiviral defense</keyword>
<evidence type="ECO:0000256" key="3">
    <source>
        <dbReference type="ARBA" id="ARBA00012768"/>
    </source>
</evidence>
<evidence type="ECO:0000256" key="8">
    <source>
        <dbReference type="ARBA" id="ARBA00022839"/>
    </source>
</evidence>
<keyword evidence="7 13" id="KW-0378">Hydrolase</keyword>
<evidence type="ECO:0000256" key="1">
    <source>
        <dbReference type="ARBA" id="ARBA00001966"/>
    </source>
</evidence>
<dbReference type="GO" id="GO:0046872">
    <property type="term" value="F:metal ion binding"/>
    <property type="evidence" value="ECO:0007669"/>
    <property type="project" value="UniProtKB-KW"/>
</dbReference>
<dbReference type="PANTHER" id="PTHR36531">
    <property type="entry name" value="CRISPR-ASSOCIATED EXONUCLEASE CAS4"/>
    <property type="match status" value="1"/>
</dbReference>
<name>U2FPA5_9GAMM</name>
<dbReference type="EMBL" id="AFNV02000025">
    <property type="protein sequence ID" value="ERJ18004.1"/>
    <property type="molecule type" value="Genomic_DNA"/>
</dbReference>
<evidence type="ECO:0000256" key="2">
    <source>
        <dbReference type="ARBA" id="ARBA00009189"/>
    </source>
</evidence>
<dbReference type="Gene3D" id="3.90.320.10">
    <property type="match status" value="1"/>
</dbReference>
<dbReference type="RefSeq" id="WP_006915298.1">
    <property type="nucleotide sequence ID" value="NZ_AFNV02000025.1"/>
</dbReference>
<dbReference type="InterPro" id="IPR011604">
    <property type="entry name" value="PDDEXK-like_dom_sf"/>
</dbReference>
<keyword evidence="10 13" id="KW-0411">Iron-sulfur</keyword>
<feature type="domain" description="DUF83" evidence="14">
    <location>
        <begin position="11"/>
        <end position="188"/>
    </location>
</feature>
<evidence type="ECO:0000256" key="9">
    <source>
        <dbReference type="ARBA" id="ARBA00023004"/>
    </source>
</evidence>
<reference evidence="15 16" key="2">
    <citation type="journal article" date="2013" name="PLoS ONE">
        <title>INDIGO - INtegrated Data Warehouse of MIcrobial GenOmes with Examples from the Red Sea Extremophiles.</title>
        <authorList>
            <person name="Alam I."/>
            <person name="Antunes A."/>
            <person name="Kamau A.A."/>
            <person name="Ba Alawi W."/>
            <person name="Kalkatawi M."/>
            <person name="Stingl U."/>
            <person name="Bajic V.B."/>
        </authorList>
    </citation>
    <scope>NUCLEOTIDE SEQUENCE [LARGE SCALE GENOMIC DNA]</scope>
    <source>
        <strain evidence="15 16">E1L3A</strain>
    </source>
</reference>
<dbReference type="EC" id="3.1.12.1" evidence="3 13"/>
<gene>
    <name evidence="15" type="ORF">SSPSH_003228</name>
</gene>
<dbReference type="eggNOG" id="COG1468">
    <property type="taxonomic scope" value="Bacteria"/>
</dbReference>
<accession>U2FPA5</accession>
<dbReference type="Pfam" id="PF01930">
    <property type="entry name" value="Cas_Cas4"/>
    <property type="match status" value="1"/>
</dbReference>
<evidence type="ECO:0000256" key="4">
    <source>
        <dbReference type="ARBA" id="ARBA00020049"/>
    </source>
</evidence>
<keyword evidence="6 13" id="KW-0479">Metal-binding</keyword>
<reference evidence="15 16" key="1">
    <citation type="journal article" date="2011" name="J. Bacteriol.">
        <title>Genome sequence of Salinisphaera shabanensis, a gammaproteobacterium from the harsh, variable environment of the brine-seawater interface of the Shaban Deep in the Red Sea.</title>
        <authorList>
            <person name="Antunes A."/>
            <person name="Alam I."/>
            <person name="Bajic V.B."/>
            <person name="Stingl U."/>
        </authorList>
    </citation>
    <scope>NUCLEOTIDE SEQUENCE [LARGE SCALE GENOMIC DNA]</scope>
    <source>
        <strain evidence="15 16">E1L3A</strain>
    </source>
</reference>
<dbReference type="PANTHER" id="PTHR36531:SF6">
    <property type="entry name" value="DNA REPLICATION ATP-DEPENDENT HELICASE_NUCLEASE DNA2"/>
    <property type="match status" value="1"/>
</dbReference>
<dbReference type="InterPro" id="IPR051827">
    <property type="entry name" value="Cas4_exonuclease"/>
</dbReference>
<evidence type="ECO:0000256" key="12">
    <source>
        <dbReference type="ARBA" id="ARBA00023211"/>
    </source>
</evidence>
<dbReference type="InterPro" id="IPR013343">
    <property type="entry name" value="CRISPR-assoc_prot_Cas4"/>
</dbReference>
<dbReference type="GO" id="GO:0004527">
    <property type="term" value="F:exonuclease activity"/>
    <property type="evidence" value="ECO:0007669"/>
    <property type="project" value="UniProtKB-KW"/>
</dbReference>
<comment type="cofactor">
    <cofactor evidence="13">
        <name>iron-sulfur cluster</name>
        <dbReference type="ChEBI" id="CHEBI:30408"/>
    </cofactor>
</comment>
<keyword evidence="9 13" id="KW-0408">Iron</keyword>
<evidence type="ECO:0000259" key="14">
    <source>
        <dbReference type="Pfam" id="PF01930"/>
    </source>
</evidence>
<comment type="caution">
    <text evidence="15">The sequence shown here is derived from an EMBL/GenBank/DDBJ whole genome shotgun (WGS) entry which is preliminary data.</text>
</comment>
<comment type="function">
    <text evidence="13">CRISPR (clustered regularly interspaced short palindromic repeat) is an adaptive immune system that provides protection against mobile genetic elements (viruses, transposable elements and conjugative plasmids). CRISPR clusters contain sequences complementary to antecedent mobile elements and target invading nucleic acids. CRISPR clusters are transcribed and processed into CRISPR RNA (crRNA).</text>
</comment>
<evidence type="ECO:0000256" key="13">
    <source>
        <dbReference type="RuleBase" id="RU365022"/>
    </source>
</evidence>
<keyword evidence="12 13" id="KW-0464">Manganese</keyword>
<protein>
    <recommendedName>
        <fullName evidence="4 13">CRISPR-associated exonuclease Cas4</fullName>
        <ecNumber evidence="3 13">3.1.12.1</ecNumber>
    </recommendedName>
</protein>
<dbReference type="OrthoDB" id="9781776at2"/>
<proteinExistence type="inferred from homology"/>
<dbReference type="AlphaFoldDB" id="U2FPA5"/>
<evidence type="ECO:0000256" key="10">
    <source>
        <dbReference type="ARBA" id="ARBA00023014"/>
    </source>
</evidence>
<evidence type="ECO:0000256" key="6">
    <source>
        <dbReference type="ARBA" id="ARBA00022723"/>
    </source>
</evidence>
<comment type="cofactor">
    <cofactor evidence="13">
        <name>Mg(2+)</name>
        <dbReference type="ChEBI" id="CHEBI:18420"/>
    </cofactor>
    <cofactor evidence="13">
        <name>Mn(2+)</name>
        <dbReference type="ChEBI" id="CHEBI:29035"/>
    </cofactor>
    <text evidence="13">Mg(2+) or Mn(2+) required for ssDNA cleavage activity.</text>
</comment>
<keyword evidence="8 13" id="KW-0269">Exonuclease</keyword>
<dbReference type="GO" id="GO:0051607">
    <property type="term" value="P:defense response to virus"/>
    <property type="evidence" value="ECO:0007669"/>
    <property type="project" value="UniProtKB-KW"/>
</dbReference>
<evidence type="ECO:0000256" key="7">
    <source>
        <dbReference type="ARBA" id="ARBA00022801"/>
    </source>
</evidence>
<dbReference type="STRING" id="1033802.SSPSH_003228"/>
<dbReference type="Proteomes" id="UP000006242">
    <property type="component" value="Unassembled WGS sequence"/>
</dbReference>
<sequence length="211" mass="24052">MSETGITVPISALQHYLYCDRQCALIHIERIWQENRHTAEGRLLHERADRYGHEQRRGVHTAMALPLAHETLGLIGYADVVEFDDTSEQPIVRPIEYKRGRPKAHRADEVQLCAQALCLEEMLGVTIENGALFYGQTKRRKDIVFDSALRTLTENTAYETSQLLAQGKTPRAIYDAKKCDRCSLIDDCRPRAMSAHKSVAHWLSEQLTPRP</sequence>
<evidence type="ECO:0000256" key="11">
    <source>
        <dbReference type="ARBA" id="ARBA00023118"/>
    </source>
</evidence>
<evidence type="ECO:0000313" key="15">
    <source>
        <dbReference type="EMBL" id="ERJ18004.1"/>
    </source>
</evidence>
<evidence type="ECO:0000313" key="16">
    <source>
        <dbReference type="Proteomes" id="UP000006242"/>
    </source>
</evidence>
<comment type="cofactor">
    <cofactor evidence="1">
        <name>[4Fe-4S] cluster</name>
        <dbReference type="ChEBI" id="CHEBI:49883"/>
    </cofactor>
</comment>
<comment type="similarity">
    <text evidence="2 13">Belongs to the CRISPR-associated exonuclease Cas4 family.</text>
</comment>
<keyword evidence="16" id="KW-1185">Reference proteome</keyword>
<keyword evidence="5 13" id="KW-0540">Nuclease</keyword>
<dbReference type="NCBIfam" id="TIGR00372">
    <property type="entry name" value="cas4"/>
    <property type="match status" value="1"/>
</dbReference>
<organism evidence="15 16">
    <name type="scientific">Salinisphaera shabanensis E1L3A</name>
    <dbReference type="NCBI Taxonomy" id="1033802"/>
    <lineage>
        <taxon>Bacteria</taxon>
        <taxon>Pseudomonadati</taxon>
        <taxon>Pseudomonadota</taxon>
        <taxon>Gammaproteobacteria</taxon>
        <taxon>Salinisphaerales</taxon>
        <taxon>Salinisphaeraceae</taxon>
        <taxon>Salinisphaera</taxon>
    </lineage>
</organism>
<evidence type="ECO:0000256" key="5">
    <source>
        <dbReference type="ARBA" id="ARBA00022722"/>
    </source>
</evidence>